<protein>
    <submittedName>
        <fullName evidence="7">Membrane protein</fullName>
    </submittedName>
</protein>
<accession>A0A9W6MUP0</accession>
<comment type="subcellular location">
    <subcellularLocation>
        <location evidence="1">Membrane</location>
        <topology evidence="1">Multi-pass membrane protein</topology>
    </subcellularLocation>
</comment>
<dbReference type="InterPro" id="IPR044878">
    <property type="entry name" value="UbiA_sf"/>
</dbReference>
<dbReference type="RefSeq" id="WP_271167353.1">
    <property type="nucleotide sequence ID" value="NZ_BSFI01000004.1"/>
</dbReference>
<dbReference type="Pfam" id="PF01040">
    <property type="entry name" value="UbiA"/>
    <property type="match status" value="1"/>
</dbReference>
<reference evidence="7" key="2">
    <citation type="submission" date="2023-01" db="EMBL/GenBank/DDBJ databases">
        <authorList>
            <person name="Sun Q."/>
            <person name="Evtushenko L."/>
        </authorList>
    </citation>
    <scope>NUCLEOTIDE SEQUENCE</scope>
    <source>
        <strain evidence="7">VKM B-2347</strain>
    </source>
</reference>
<keyword evidence="8" id="KW-1185">Reference proteome</keyword>
<dbReference type="Gene3D" id="1.10.357.140">
    <property type="entry name" value="UbiA prenyltransferase"/>
    <property type="match status" value="1"/>
</dbReference>
<sequence length="497" mass="53112">MSLATLPVEKAPRRAGEGGLPPLAVDVDGTLIRGDLLAESALQYLRGNPFRAFTLLYWLAGGRAALKRRLAERVELDVSELPVNEELVALVEAEHARGRTIHLATASDALAAAKLAKRFGFVDGVIASDGVTNLKGETKARALAELFPDGFAYAGDAAADLAVWRAAKESVVVNAARSTLRAAEAIRPPLAVIPRRPLGLRTLARAARVHQWAKNALVAVPLILGGRAFEPSAWATVAIGFALLGLLASSTYALNDLWDLDDDRRHWSKRDRAFASGRLPIAAGLVAAPLGILIALVGAAMLGLAAFASFVAYLVVTLAYSFRLKRVAVLDVFTLASLFTLRLVIGIALAAVPGSPWLLVFSMFVFSSLSFAKRHTEMVRVARSGADKAHGRGYVAADAPFLIGMGVATGMSAVLVMVLYLIDEAFRAGFYSTPAALWAFPCVLFLWLGRVWVLSGRNELHDDPVAFAVRDKPSLLLGAVMALAFMVAVAPRALVFW</sequence>
<evidence type="ECO:0000256" key="5">
    <source>
        <dbReference type="ARBA" id="ARBA00023136"/>
    </source>
</evidence>
<reference evidence="7" key="1">
    <citation type="journal article" date="2014" name="Int. J. Syst. Evol. Microbiol.">
        <title>Complete genome sequence of Corynebacterium casei LMG S-19264T (=DSM 44701T), isolated from a smear-ripened cheese.</title>
        <authorList>
            <consortium name="US DOE Joint Genome Institute (JGI-PGF)"/>
            <person name="Walter F."/>
            <person name="Albersmeier A."/>
            <person name="Kalinowski J."/>
            <person name="Ruckert C."/>
        </authorList>
    </citation>
    <scope>NUCLEOTIDE SEQUENCE</scope>
    <source>
        <strain evidence="7">VKM B-2347</strain>
    </source>
</reference>
<evidence type="ECO:0000256" key="3">
    <source>
        <dbReference type="ARBA" id="ARBA00022692"/>
    </source>
</evidence>
<feature type="transmembrane region" description="Helical" evidence="6">
    <location>
        <begin position="233"/>
        <end position="254"/>
    </location>
</feature>
<dbReference type="Proteomes" id="UP001143372">
    <property type="component" value="Unassembled WGS sequence"/>
</dbReference>
<dbReference type="GO" id="GO:0016765">
    <property type="term" value="F:transferase activity, transferring alkyl or aryl (other than methyl) groups"/>
    <property type="evidence" value="ECO:0007669"/>
    <property type="project" value="InterPro"/>
</dbReference>
<feature type="transmembrane region" description="Helical" evidence="6">
    <location>
        <begin position="393"/>
        <end position="422"/>
    </location>
</feature>
<keyword evidence="5 6" id="KW-0472">Membrane</keyword>
<dbReference type="InterPro" id="IPR023214">
    <property type="entry name" value="HAD_sf"/>
</dbReference>
<evidence type="ECO:0000313" key="7">
    <source>
        <dbReference type="EMBL" id="GLK67093.1"/>
    </source>
</evidence>
<keyword evidence="4 6" id="KW-1133">Transmembrane helix</keyword>
<keyword evidence="3 6" id="KW-0812">Transmembrane</keyword>
<dbReference type="NCBIfam" id="NF006088">
    <property type="entry name" value="PRK08238.1"/>
    <property type="match status" value="1"/>
</dbReference>
<dbReference type="InterPro" id="IPR036412">
    <property type="entry name" value="HAD-like_sf"/>
</dbReference>
<dbReference type="Gene3D" id="3.40.50.1000">
    <property type="entry name" value="HAD superfamily/HAD-like"/>
    <property type="match status" value="1"/>
</dbReference>
<dbReference type="Pfam" id="PF12710">
    <property type="entry name" value="HAD"/>
    <property type="match status" value="1"/>
</dbReference>
<dbReference type="GO" id="GO:0016020">
    <property type="term" value="C:membrane"/>
    <property type="evidence" value="ECO:0007669"/>
    <property type="project" value="UniProtKB-SubCell"/>
</dbReference>
<feature type="transmembrane region" description="Helical" evidence="6">
    <location>
        <begin position="428"/>
        <end position="453"/>
    </location>
</feature>
<dbReference type="EMBL" id="BSFI01000004">
    <property type="protein sequence ID" value="GLK67093.1"/>
    <property type="molecule type" value="Genomic_DNA"/>
</dbReference>
<dbReference type="InterPro" id="IPR000537">
    <property type="entry name" value="UbiA_prenyltransferase"/>
</dbReference>
<comment type="caution">
    <text evidence="7">The sequence shown here is derived from an EMBL/GenBank/DDBJ whole genome shotgun (WGS) entry which is preliminary data.</text>
</comment>
<gene>
    <name evidence="7" type="ORF">GCM10008179_07310</name>
</gene>
<dbReference type="AlphaFoldDB" id="A0A9W6MUP0"/>
<evidence type="ECO:0000256" key="1">
    <source>
        <dbReference type="ARBA" id="ARBA00004141"/>
    </source>
</evidence>
<name>A0A9W6MUP0_9HYPH</name>
<feature type="transmembrane region" description="Helical" evidence="6">
    <location>
        <begin position="302"/>
        <end position="322"/>
    </location>
</feature>
<keyword evidence="2" id="KW-1003">Cell membrane</keyword>
<evidence type="ECO:0000256" key="4">
    <source>
        <dbReference type="ARBA" id="ARBA00022989"/>
    </source>
</evidence>
<organism evidence="7 8">
    <name type="scientific">Hansschlegelia plantiphila</name>
    <dbReference type="NCBI Taxonomy" id="374655"/>
    <lineage>
        <taxon>Bacteria</taxon>
        <taxon>Pseudomonadati</taxon>
        <taxon>Pseudomonadota</taxon>
        <taxon>Alphaproteobacteria</taxon>
        <taxon>Hyphomicrobiales</taxon>
        <taxon>Methylopilaceae</taxon>
        <taxon>Hansschlegelia</taxon>
    </lineage>
</organism>
<evidence type="ECO:0000313" key="8">
    <source>
        <dbReference type="Proteomes" id="UP001143372"/>
    </source>
</evidence>
<dbReference type="SUPFAM" id="SSF56784">
    <property type="entry name" value="HAD-like"/>
    <property type="match status" value="1"/>
</dbReference>
<proteinExistence type="predicted"/>
<feature type="transmembrane region" description="Helical" evidence="6">
    <location>
        <begin position="275"/>
        <end position="296"/>
    </location>
</feature>
<evidence type="ECO:0000256" key="6">
    <source>
        <dbReference type="SAM" id="Phobius"/>
    </source>
</evidence>
<evidence type="ECO:0000256" key="2">
    <source>
        <dbReference type="ARBA" id="ARBA00022475"/>
    </source>
</evidence>
<feature type="transmembrane region" description="Helical" evidence="6">
    <location>
        <begin position="474"/>
        <end position="494"/>
    </location>
</feature>
<dbReference type="CDD" id="cd13963">
    <property type="entry name" value="PT_UbiA_2"/>
    <property type="match status" value="1"/>
</dbReference>